<evidence type="ECO:0000313" key="4">
    <source>
        <dbReference type="Proteomes" id="UP000077143"/>
    </source>
</evidence>
<organism evidence="3 4">
    <name type="scientific">Mycobacterium adipatum</name>
    <dbReference type="NCBI Taxonomy" id="1682113"/>
    <lineage>
        <taxon>Bacteria</taxon>
        <taxon>Bacillati</taxon>
        <taxon>Actinomycetota</taxon>
        <taxon>Actinomycetes</taxon>
        <taxon>Mycobacteriales</taxon>
        <taxon>Mycobacteriaceae</taxon>
        <taxon>Mycobacterium</taxon>
    </lineage>
</organism>
<keyword evidence="4" id="KW-1185">Reference proteome</keyword>
<feature type="compositionally biased region" description="Low complexity" evidence="1">
    <location>
        <begin position="202"/>
        <end position="216"/>
    </location>
</feature>
<feature type="transmembrane region" description="Helical" evidence="2">
    <location>
        <begin position="142"/>
        <end position="164"/>
    </location>
</feature>
<dbReference type="STRING" id="1682113.A7U43_07985"/>
<accession>A0A172UK57</accession>
<dbReference type="EMBL" id="CP015596">
    <property type="protein sequence ID" value="ANE79270.1"/>
    <property type="molecule type" value="Genomic_DNA"/>
</dbReference>
<feature type="transmembrane region" description="Helical" evidence="2">
    <location>
        <begin position="16"/>
        <end position="36"/>
    </location>
</feature>
<feature type="transmembrane region" description="Helical" evidence="2">
    <location>
        <begin position="110"/>
        <end position="130"/>
    </location>
</feature>
<dbReference type="KEGG" id="madi:A7U43_07985"/>
<feature type="transmembrane region" description="Helical" evidence="2">
    <location>
        <begin position="72"/>
        <end position="89"/>
    </location>
</feature>
<gene>
    <name evidence="3" type="ORF">A7U43_07985</name>
</gene>
<sequence length="234" mass="23615">MGRVSIKAAAKTDSRLAARCAALASLGAAAIHFGVVPAHWREWALAGAFFAALAGFQLIWAALILVRTTTPVLAAGIALNVGAVALWVLSRTDGAPFGPHAGDPELVQTADLCALLLQTYVVMGACWIWYRGLDGEPVSALVSGAVLVGAIGVIALASTVGFAAGQRHGHHGPAEADTAHHGAPVEDAGDHPAHPAVPLGNAPAHAPAAAPHAEGAVATVAPAEEPHSDHDHHG</sequence>
<evidence type="ECO:0000256" key="1">
    <source>
        <dbReference type="SAM" id="MobiDB-lite"/>
    </source>
</evidence>
<evidence type="ECO:0000256" key="2">
    <source>
        <dbReference type="SAM" id="Phobius"/>
    </source>
</evidence>
<keyword evidence="2" id="KW-1133">Transmembrane helix</keyword>
<protein>
    <submittedName>
        <fullName evidence="3">Uncharacterized protein</fullName>
    </submittedName>
</protein>
<name>A0A172UK57_9MYCO</name>
<keyword evidence="2" id="KW-0812">Transmembrane</keyword>
<dbReference type="AlphaFoldDB" id="A0A172UK57"/>
<keyword evidence="2" id="KW-0472">Membrane</keyword>
<reference evidence="3 4" key="1">
    <citation type="submission" date="2016-05" db="EMBL/GenBank/DDBJ databases">
        <title>Complete genome sequence of a phthalic acid esters degrading Mycobacterium sp. YC-RL4.</title>
        <authorList>
            <person name="Ren L."/>
            <person name="Fan S."/>
            <person name="Ruth N."/>
            <person name="Jia Y."/>
            <person name="Wang J."/>
            <person name="Qiao C."/>
        </authorList>
    </citation>
    <scope>NUCLEOTIDE SEQUENCE [LARGE SCALE GENOMIC DNA]</scope>
    <source>
        <strain evidence="3 4">YC-RL4</strain>
    </source>
</reference>
<feature type="compositionally biased region" description="Basic and acidic residues" evidence="1">
    <location>
        <begin position="172"/>
        <end position="193"/>
    </location>
</feature>
<evidence type="ECO:0000313" key="3">
    <source>
        <dbReference type="EMBL" id="ANE79270.1"/>
    </source>
</evidence>
<feature type="transmembrane region" description="Helical" evidence="2">
    <location>
        <begin position="43"/>
        <end position="66"/>
    </location>
</feature>
<dbReference type="Proteomes" id="UP000077143">
    <property type="component" value="Chromosome"/>
</dbReference>
<feature type="region of interest" description="Disordered" evidence="1">
    <location>
        <begin position="166"/>
        <end position="216"/>
    </location>
</feature>
<proteinExistence type="predicted"/>